<dbReference type="STRING" id="1123024.GCA_000423625_04879"/>
<dbReference type="InterPro" id="IPR050564">
    <property type="entry name" value="F420-G6PD/mer"/>
</dbReference>
<reference evidence="4 5" key="1">
    <citation type="submission" date="2019-07" db="EMBL/GenBank/DDBJ databases">
        <title>Whole genome shotgun sequence of Pseudonocardia asaccharolytica NBRC 16224.</title>
        <authorList>
            <person name="Hosoyama A."/>
            <person name="Uohara A."/>
            <person name="Ohji S."/>
            <person name="Ichikawa N."/>
        </authorList>
    </citation>
    <scope>NUCLEOTIDE SEQUENCE [LARGE SCALE GENOMIC DNA]</scope>
    <source>
        <strain evidence="4 5">NBRC 16224</strain>
    </source>
</reference>
<dbReference type="Proteomes" id="UP000321328">
    <property type="component" value="Unassembled WGS sequence"/>
</dbReference>
<gene>
    <name evidence="4" type="ORF">PA7_44640</name>
</gene>
<feature type="domain" description="Luciferase-like" evidence="3">
    <location>
        <begin position="14"/>
        <end position="196"/>
    </location>
</feature>
<dbReference type="GO" id="GO:0016705">
    <property type="term" value="F:oxidoreductase activity, acting on paired donors, with incorporation or reduction of molecular oxygen"/>
    <property type="evidence" value="ECO:0007669"/>
    <property type="project" value="InterPro"/>
</dbReference>
<keyword evidence="1" id="KW-0560">Oxidoreductase</keyword>
<dbReference type="InterPro" id="IPR011251">
    <property type="entry name" value="Luciferase-like_dom"/>
</dbReference>
<evidence type="ECO:0000313" key="4">
    <source>
        <dbReference type="EMBL" id="GEL20627.1"/>
    </source>
</evidence>
<comment type="caution">
    <text evidence="4">The sequence shown here is derived from an EMBL/GenBank/DDBJ whole genome shotgun (WGS) entry which is preliminary data.</text>
</comment>
<evidence type="ECO:0000256" key="1">
    <source>
        <dbReference type="ARBA" id="ARBA00023002"/>
    </source>
</evidence>
<evidence type="ECO:0000313" key="5">
    <source>
        <dbReference type="Proteomes" id="UP000321328"/>
    </source>
</evidence>
<proteinExistence type="predicted"/>
<dbReference type="AlphaFoldDB" id="A0A511D7N9"/>
<dbReference type="Gene3D" id="3.20.20.30">
    <property type="entry name" value="Luciferase-like domain"/>
    <property type="match status" value="1"/>
</dbReference>
<accession>A0A511D7N9</accession>
<dbReference type="EMBL" id="BJVI01000081">
    <property type="protein sequence ID" value="GEL20627.1"/>
    <property type="molecule type" value="Genomic_DNA"/>
</dbReference>
<keyword evidence="5" id="KW-1185">Reference proteome</keyword>
<name>A0A511D7N9_9PSEU</name>
<feature type="region of interest" description="Disordered" evidence="2">
    <location>
        <begin position="237"/>
        <end position="283"/>
    </location>
</feature>
<dbReference type="OrthoDB" id="5241778at2"/>
<sequence>MSDLLGISLPTRTGLSARELGSLARRAEQAGYAAVFLAEGGSDVLALCPAVIEATERVVVGTAIANAHLRPPALAAMTAATLDEQSGGRFVLGLGVATPALNHHQLGLPRVPPLAMLRDYVGVVRAVHRGETYDGPVYRLAAPLPLDRPPARPRVPVYLAALRPRMAALAGEIADGVVLNLMSPQQAAAAVRTVRSAPRPTPVATRTRSRSAACSSAAWPRIRGARRPRPGRWCCGSSGTPRRCCCSPSTRRSPSWRRCSGDWPRETLRAPPRRCPSPSSTRS</sequence>
<dbReference type="CDD" id="cd01097">
    <property type="entry name" value="Tetrahydromethanopterin_reductase"/>
    <property type="match status" value="1"/>
</dbReference>
<dbReference type="PANTHER" id="PTHR43244:SF1">
    <property type="entry name" value="5,10-METHYLENETETRAHYDROMETHANOPTERIN REDUCTASE"/>
    <property type="match status" value="1"/>
</dbReference>
<feature type="compositionally biased region" description="Low complexity" evidence="2">
    <location>
        <begin position="248"/>
        <end position="258"/>
    </location>
</feature>
<dbReference type="InterPro" id="IPR036661">
    <property type="entry name" value="Luciferase-like_sf"/>
</dbReference>
<dbReference type="Pfam" id="PF00296">
    <property type="entry name" value="Bac_luciferase"/>
    <property type="match status" value="1"/>
</dbReference>
<evidence type="ECO:0000256" key="2">
    <source>
        <dbReference type="SAM" id="MobiDB-lite"/>
    </source>
</evidence>
<feature type="compositionally biased region" description="Basic and acidic residues" evidence="2">
    <location>
        <begin position="259"/>
        <end position="268"/>
    </location>
</feature>
<evidence type="ECO:0000259" key="3">
    <source>
        <dbReference type="Pfam" id="PF00296"/>
    </source>
</evidence>
<dbReference type="SUPFAM" id="SSF51679">
    <property type="entry name" value="Bacterial luciferase-like"/>
    <property type="match status" value="1"/>
</dbReference>
<protein>
    <recommendedName>
        <fullName evidence="3">Luciferase-like domain-containing protein</fullName>
    </recommendedName>
</protein>
<dbReference type="PANTHER" id="PTHR43244">
    <property type="match status" value="1"/>
</dbReference>
<organism evidence="4 5">
    <name type="scientific">Pseudonocardia asaccharolytica DSM 44247 = NBRC 16224</name>
    <dbReference type="NCBI Taxonomy" id="1123024"/>
    <lineage>
        <taxon>Bacteria</taxon>
        <taxon>Bacillati</taxon>
        <taxon>Actinomycetota</taxon>
        <taxon>Actinomycetes</taxon>
        <taxon>Pseudonocardiales</taxon>
        <taxon>Pseudonocardiaceae</taxon>
        <taxon>Pseudonocardia</taxon>
    </lineage>
</organism>